<reference evidence="2" key="1">
    <citation type="submission" date="2014-09" db="EMBL/GenBank/DDBJ databases">
        <authorList>
            <person name="Magalhaes I.L.F."/>
            <person name="Oliveira U."/>
            <person name="Santos F.R."/>
            <person name="Vidigal T.H.D.A."/>
            <person name="Brescovit A.D."/>
            <person name="Santos A.J."/>
        </authorList>
    </citation>
    <scope>NUCLEOTIDE SEQUENCE</scope>
    <source>
        <tissue evidence="2">Shoot tissue taken approximately 20 cm above the soil surface</tissue>
    </source>
</reference>
<name>A0A0A9EU25_ARUDO</name>
<evidence type="ECO:0000313" key="2">
    <source>
        <dbReference type="EMBL" id="JAE02504.1"/>
    </source>
</evidence>
<feature type="region of interest" description="Disordered" evidence="1">
    <location>
        <begin position="1"/>
        <end position="92"/>
    </location>
</feature>
<evidence type="ECO:0000256" key="1">
    <source>
        <dbReference type="SAM" id="MobiDB-lite"/>
    </source>
</evidence>
<protein>
    <submittedName>
        <fullName evidence="2">Uncharacterized protein</fullName>
    </submittedName>
</protein>
<dbReference type="EMBL" id="GBRH01195392">
    <property type="protein sequence ID" value="JAE02504.1"/>
    <property type="molecule type" value="Transcribed_RNA"/>
</dbReference>
<sequence length="92" mass="9861">MAFPNKTRKKSFQKKQRNPADSGAGAAFQEKTPSNSKFPPRGARAPHAAGAPEAEPAAKLPSKRGRTRLGESPRRSSRVSLDTASKPPEEPP</sequence>
<dbReference type="AlphaFoldDB" id="A0A0A9EU25"/>
<organism evidence="2">
    <name type="scientific">Arundo donax</name>
    <name type="common">Giant reed</name>
    <name type="synonym">Donax arundinaceus</name>
    <dbReference type="NCBI Taxonomy" id="35708"/>
    <lineage>
        <taxon>Eukaryota</taxon>
        <taxon>Viridiplantae</taxon>
        <taxon>Streptophyta</taxon>
        <taxon>Embryophyta</taxon>
        <taxon>Tracheophyta</taxon>
        <taxon>Spermatophyta</taxon>
        <taxon>Magnoliopsida</taxon>
        <taxon>Liliopsida</taxon>
        <taxon>Poales</taxon>
        <taxon>Poaceae</taxon>
        <taxon>PACMAD clade</taxon>
        <taxon>Arundinoideae</taxon>
        <taxon>Arundineae</taxon>
        <taxon>Arundo</taxon>
    </lineage>
</organism>
<reference evidence="2" key="2">
    <citation type="journal article" date="2015" name="Data Brief">
        <title>Shoot transcriptome of the giant reed, Arundo donax.</title>
        <authorList>
            <person name="Barrero R.A."/>
            <person name="Guerrero F.D."/>
            <person name="Moolhuijzen P."/>
            <person name="Goolsby J.A."/>
            <person name="Tidwell J."/>
            <person name="Bellgard S.E."/>
            <person name="Bellgard M.I."/>
        </authorList>
    </citation>
    <scope>NUCLEOTIDE SEQUENCE</scope>
    <source>
        <tissue evidence="2">Shoot tissue taken approximately 20 cm above the soil surface</tissue>
    </source>
</reference>
<feature type="compositionally biased region" description="Low complexity" evidence="1">
    <location>
        <begin position="39"/>
        <end position="58"/>
    </location>
</feature>
<proteinExistence type="predicted"/>
<feature type="compositionally biased region" description="Basic residues" evidence="1">
    <location>
        <begin position="1"/>
        <end position="17"/>
    </location>
</feature>
<accession>A0A0A9EU25</accession>